<dbReference type="GO" id="GO:0016881">
    <property type="term" value="F:acid-amino acid ligase activity"/>
    <property type="evidence" value="ECO:0007669"/>
    <property type="project" value="InterPro"/>
</dbReference>
<dbReference type="Gene3D" id="3.90.190.20">
    <property type="entry name" value="Mur ligase, C-terminal domain"/>
    <property type="match status" value="1"/>
</dbReference>
<evidence type="ECO:0000256" key="3">
    <source>
        <dbReference type="ARBA" id="ARBA00022840"/>
    </source>
</evidence>
<dbReference type="PANTHER" id="PTHR43024:SF1">
    <property type="entry name" value="UDP-N-ACETYLMURAMOYL-TRIPEPTIDE--D-ALANYL-D-ALANINE LIGASE"/>
    <property type="match status" value="1"/>
</dbReference>
<reference evidence="6 7" key="1">
    <citation type="journal article" date="2016" name="Nat. Commun.">
        <title>Thousands of microbial genomes shed light on interconnected biogeochemical processes in an aquifer system.</title>
        <authorList>
            <person name="Anantharaman K."/>
            <person name="Brown C.T."/>
            <person name="Hug L.A."/>
            <person name="Sharon I."/>
            <person name="Castelle C.J."/>
            <person name="Probst A.J."/>
            <person name="Thomas B.C."/>
            <person name="Singh A."/>
            <person name="Wilkins M.J."/>
            <person name="Karaoz U."/>
            <person name="Brodie E.L."/>
            <person name="Williams K.H."/>
            <person name="Hubbard S.S."/>
            <person name="Banfield J.F."/>
        </authorList>
    </citation>
    <scope>NUCLEOTIDE SEQUENCE [LARGE SCALE GENOMIC DNA]</scope>
</reference>
<keyword evidence="1" id="KW-0436">Ligase</keyword>
<dbReference type="InterPro" id="IPR036615">
    <property type="entry name" value="Mur_ligase_C_dom_sf"/>
</dbReference>
<dbReference type="PANTHER" id="PTHR43024">
    <property type="entry name" value="UDP-N-ACETYLMURAMOYL-TRIPEPTIDE--D-ALANYL-D-ALANINE LIGASE"/>
    <property type="match status" value="1"/>
</dbReference>
<dbReference type="GO" id="GO:0005524">
    <property type="term" value="F:ATP binding"/>
    <property type="evidence" value="ECO:0007669"/>
    <property type="project" value="UniProtKB-KW"/>
</dbReference>
<evidence type="ECO:0000313" key="6">
    <source>
        <dbReference type="EMBL" id="OGD87933.1"/>
    </source>
</evidence>
<dbReference type="EMBL" id="MFBD01000041">
    <property type="protein sequence ID" value="OGD87933.1"/>
    <property type="molecule type" value="Genomic_DNA"/>
</dbReference>
<evidence type="ECO:0000259" key="4">
    <source>
        <dbReference type="Pfam" id="PF02875"/>
    </source>
</evidence>
<dbReference type="InterPro" id="IPR051046">
    <property type="entry name" value="MurCDEF_CellWall_CoF430Synth"/>
</dbReference>
<name>A0A1F5G7T0_9BACT</name>
<dbReference type="STRING" id="1797714.A3D04_03220"/>
<feature type="domain" description="Mur ligase C-terminal" evidence="4">
    <location>
        <begin position="248"/>
        <end position="373"/>
    </location>
</feature>
<feature type="domain" description="Mur ligase central" evidence="5">
    <location>
        <begin position="40"/>
        <end position="224"/>
    </location>
</feature>
<organism evidence="6 7">
    <name type="scientific">Candidatus Curtissbacteria bacterium RIFCSPHIGHO2_02_FULL_40_16b</name>
    <dbReference type="NCBI Taxonomy" id="1797714"/>
    <lineage>
        <taxon>Bacteria</taxon>
        <taxon>Candidatus Curtissiibacteriota</taxon>
    </lineage>
</organism>
<dbReference type="Pfam" id="PF08245">
    <property type="entry name" value="Mur_ligase_M"/>
    <property type="match status" value="1"/>
</dbReference>
<dbReference type="Proteomes" id="UP000177369">
    <property type="component" value="Unassembled WGS sequence"/>
</dbReference>
<proteinExistence type="predicted"/>
<dbReference type="InterPro" id="IPR013221">
    <property type="entry name" value="Mur_ligase_cen"/>
</dbReference>
<dbReference type="SUPFAM" id="SSF53623">
    <property type="entry name" value="MurD-like peptide ligases, catalytic domain"/>
    <property type="match status" value="1"/>
</dbReference>
<evidence type="ECO:0000256" key="1">
    <source>
        <dbReference type="ARBA" id="ARBA00022598"/>
    </source>
</evidence>
<dbReference type="AlphaFoldDB" id="A0A1F5G7T0"/>
<evidence type="ECO:0008006" key="8">
    <source>
        <dbReference type="Google" id="ProtNLM"/>
    </source>
</evidence>
<dbReference type="Pfam" id="PF02875">
    <property type="entry name" value="Mur_ligase_C"/>
    <property type="match status" value="1"/>
</dbReference>
<comment type="caution">
    <text evidence="6">The sequence shown here is derived from an EMBL/GenBank/DDBJ whole genome shotgun (WGS) entry which is preliminary data.</text>
</comment>
<keyword evidence="2" id="KW-0547">Nucleotide-binding</keyword>
<gene>
    <name evidence="6" type="ORF">A3D04_03220</name>
</gene>
<dbReference type="Gene3D" id="3.40.1190.10">
    <property type="entry name" value="Mur-like, catalytic domain"/>
    <property type="match status" value="1"/>
</dbReference>
<evidence type="ECO:0000313" key="7">
    <source>
        <dbReference type="Proteomes" id="UP000177369"/>
    </source>
</evidence>
<protein>
    <recommendedName>
        <fullName evidence="8">UDP-N-acetylmuramoyl-tripeptide--D-alanyl-D-alanine ligase</fullName>
    </recommendedName>
</protein>
<accession>A0A1F5G7T0</accession>
<dbReference type="InterPro" id="IPR004101">
    <property type="entry name" value="Mur_ligase_C"/>
</dbReference>
<sequence length="400" mass="44665">MPYSQVYRNIEDWKKPLHVVHAYLAKIYFKFLPSTQVIGVTGSVGKTLTQNAICSVLSKKFKIVCGDENLDPTYRIPKTIFAARPWHKFIVLEYGVEHPQDMDYYLWLARPQFAIVTNIALTHTKYFKSEKGVYAEKVKLIKALPPTGTAILNKNDKVVAEMKLQTKANVFWFGKTSKMGIKISDYSQDLRGSTFRMHFHKDKAAVSWKIIGKHQLLSAQAAASMGIVAGLSLKQIASGLSQVEVPLHRLNVVKTQKAYILDDTYNSSPKAAKESIETLVDLGATHKKLAILGEMKDLGSLSTTAHIDLGEFISKTNIDHLITIGKVAKLIGKSARKNKFKGQVLNYFTTQQALVQAQKLTSENSLILIKGSRHAHLERIVFALQGKSTQISCYQCGNLK</sequence>
<dbReference type="InterPro" id="IPR036565">
    <property type="entry name" value="Mur-like_cat_sf"/>
</dbReference>
<evidence type="ECO:0000256" key="2">
    <source>
        <dbReference type="ARBA" id="ARBA00022741"/>
    </source>
</evidence>
<evidence type="ECO:0000259" key="5">
    <source>
        <dbReference type="Pfam" id="PF08245"/>
    </source>
</evidence>
<dbReference type="SUPFAM" id="SSF53244">
    <property type="entry name" value="MurD-like peptide ligases, peptide-binding domain"/>
    <property type="match status" value="1"/>
</dbReference>
<keyword evidence="3" id="KW-0067">ATP-binding</keyword>